<dbReference type="PANTHER" id="PTHR11742:SF49">
    <property type="entry name" value="ALPHA-1,2-MANNOSIDASE"/>
    <property type="match status" value="1"/>
</dbReference>
<dbReference type="InterPro" id="IPR012341">
    <property type="entry name" value="6hp_glycosidase-like_sf"/>
</dbReference>
<keyword evidence="5" id="KW-1015">Disulfide bond</keyword>
<dbReference type="SUPFAM" id="SSF48225">
    <property type="entry name" value="Seven-hairpin glycosidases"/>
    <property type="match status" value="1"/>
</dbReference>
<reference evidence="7 8" key="1">
    <citation type="submission" date="2024-02" db="EMBL/GenBank/DDBJ databases">
        <title>De novo assembly and annotation of 12 fungi associated with fruit tree decline syndrome in Ontario, Canada.</title>
        <authorList>
            <person name="Sulman M."/>
            <person name="Ellouze W."/>
            <person name="Ilyukhin E."/>
        </authorList>
    </citation>
    <scope>NUCLEOTIDE SEQUENCE [LARGE SCALE GENOMIC DNA]</scope>
    <source>
        <strain evidence="7 8">M1-105</strain>
    </source>
</reference>
<dbReference type="PANTHER" id="PTHR11742">
    <property type="entry name" value="MANNOSYL-OLIGOSACCHARIDE ALPHA-1,2-MANNOSIDASE-RELATED"/>
    <property type="match status" value="1"/>
</dbReference>
<evidence type="ECO:0000256" key="5">
    <source>
        <dbReference type="ARBA" id="ARBA00023157"/>
    </source>
</evidence>
<evidence type="ECO:0000313" key="8">
    <source>
        <dbReference type="Proteomes" id="UP001521116"/>
    </source>
</evidence>
<comment type="cofactor">
    <cofactor evidence="1">
        <name>Ca(2+)</name>
        <dbReference type="ChEBI" id="CHEBI:29108"/>
    </cofactor>
</comment>
<dbReference type="InterPro" id="IPR001382">
    <property type="entry name" value="Glyco_hydro_47"/>
</dbReference>
<proteinExistence type="inferred from homology"/>
<name>A0ABR3SK88_9PEZI</name>
<dbReference type="Gene3D" id="1.50.10.10">
    <property type="match status" value="1"/>
</dbReference>
<comment type="similarity">
    <text evidence="3 6">Belongs to the glycosyl hydrolase 47 family.</text>
</comment>
<evidence type="ECO:0000313" key="7">
    <source>
        <dbReference type="EMBL" id="KAL1623251.1"/>
    </source>
</evidence>
<dbReference type="Proteomes" id="UP001521116">
    <property type="component" value="Unassembled WGS sequence"/>
</dbReference>
<protein>
    <recommendedName>
        <fullName evidence="6">alpha-1,2-Mannosidase</fullName>
        <ecNumber evidence="6">3.2.1.-</ecNumber>
    </recommendedName>
</protein>
<dbReference type="EC" id="3.2.1.-" evidence="6"/>
<dbReference type="Pfam" id="PF01532">
    <property type="entry name" value="Glyco_hydro_47"/>
    <property type="match status" value="1"/>
</dbReference>
<sequence>MAALVARRKPVFVVAAFVFVVLFYLHRPASPYSLRPGASIFSASPSREINWANVSHQYPVQSMLSLPSPAAEIPPIQNDFLAAEDPAARDVRLKRQAAVKENFLHAWNGYRSKAWLHDELLPISGRSRDPFGGWAATLVDSLDTLWIMNLTAEFDESVRAISRIDFSSCSLEEINVFETTIRYLGGFLAAYDLSDGQYPALLEKATEMGHMLYKAFDTPNRMPITRWNFRAAEIGIPQEAAETVLSAEIGSLTLEFTRLSQLTGDPRWFDAVQRVMDVFEAQQMKSKLPGMWPTVVNARTMDFTAFNGFTIGGMADSLYEYFPKQHMLLGGATRQYRKLFALSSLPMKRHMFYRPMVPGNKDILLAGDVQTDGHVPPQTVYLEPKNQHLTCFAGGMFAIAGKIFASAEDVEVGRKLTEGCLWAYEASPHGIMPEVMYTLPCPQSGPFSADGCEWQEDAWFEAVATAHADPAAADPASSADADALIQQQHLRKGIAKVADPRYLLRPEAVESVFVLYRATTDPRLPDRAWRMFENIVKTTRTRTAHASLDDCVTGRPPQADRMESFWLAETLKYFYLVFSEPDLVSLDEWVFNTEAHPLRRPRPSSGKSRTSGKSSSILVSESLECFLSMCAGQSGWYMMLSMY</sequence>
<evidence type="ECO:0000256" key="6">
    <source>
        <dbReference type="RuleBase" id="RU361193"/>
    </source>
</evidence>
<dbReference type="InterPro" id="IPR050749">
    <property type="entry name" value="Glycosyl_Hydrolase_47"/>
</dbReference>
<evidence type="ECO:0000256" key="3">
    <source>
        <dbReference type="ARBA" id="ARBA00007658"/>
    </source>
</evidence>
<dbReference type="EMBL" id="JAJVDC020000124">
    <property type="protein sequence ID" value="KAL1623251.1"/>
    <property type="molecule type" value="Genomic_DNA"/>
</dbReference>
<organism evidence="7 8">
    <name type="scientific">Neofusicoccum ribis</name>
    <dbReference type="NCBI Taxonomy" id="45134"/>
    <lineage>
        <taxon>Eukaryota</taxon>
        <taxon>Fungi</taxon>
        <taxon>Dikarya</taxon>
        <taxon>Ascomycota</taxon>
        <taxon>Pezizomycotina</taxon>
        <taxon>Dothideomycetes</taxon>
        <taxon>Dothideomycetes incertae sedis</taxon>
        <taxon>Botryosphaeriales</taxon>
        <taxon>Botryosphaeriaceae</taxon>
        <taxon>Neofusicoccum</taxon>
    </lineage>
</organism>
<evidence type="ECO:0000256" key="4">
    <source>
        <dbReference type="ARBA" id="ARBA00022801"/>
    </source>
</evidence>
<gene>
    <name evidence="7" type="ORF">SLS56_008419</name>
</gene>
<evidence type="ECO:0000256" key="1">
    <source>
        <dbReference type="ARBA" id="ARBA00001913"/>
    </source>
</evidence>
<accession>A0ABR3SK88</accession>
<keyword evidence="6" id="KW-0326">Glycosidase</keyword>
<comment type="caution">
    <text evidence="7">The sequence shown here is derived from an EMBL/GenBank/DDBJ whole genome shotgun (WGS) entry which is preliminary data.</text>
</comment>
<evidence type="ECO:0000256" key="2">
    <source>
        <dbReference type="ARBA" id="ARBA00004922"/>
    </source>
</evidence>
<dbReference type="InterPro" id="IPR036026">
    <property type="entry name" value="Seven-hairpin_glycosidases"/>
</dbReference>
<comment type="pathway">
    <text evidence="2">Protein modification; protein glycosylation.</text>
</comment>
<keyword evidence="8" id="KW-1185">Reference proteome</keyword>
<keyword evidence="4 6" id="KW-0378">Hydrolase</keyword>
<dbReference type="PRINTS" id="PR00747">
    <property type="entry name" value="GLYHDRLASE47"/>
</dbReference>